<dbReference type="SUPFAM" id="SSF54637">
    <property type="entry name" value="Thioesterase/thiol ester dehydrase-isomerase"/>
    <property type="match status" value="1"/>
</dbReference>
<dbReference type="PANTHER" id="PTHR42993:SF1">
    <property type="entry name" value="MAOC-LIKE DEHYDRATASE DOMAIN-CONTAINING PROTEIN"/>
    <property type="match status" value="1"/>
</dbReference>
<organism evidence="2 3">
    <name type="scientific">Pseudomonas jilinensis</name>
    <dbReference type="NCBI Taxonomy" id="2078689"/>
    <lineage>
        <taxon>Bacteria</taxon>
        <taxon>Pseudomonadati</taxon>
        <taxon>Pseudomonadota</taxon>
        <taxon>Gammaproteobacteria</taxon>
        <taxon>Pseudomonadales</taxon>
        <taxon>Pseudomonadaceae</taxon>
        <taxon>Pseudomonas</taxon>
    </lineage>
</organism>
<sequence length="161" mass="18151">MNTLRSDFETAVLNGQDHLSDWHVITQQMVDEYAALTGDGEGEWVHLDPQRASQEPDYGGTIVQGFLQVSHLIKLHAEAMKARPAIDKNFALNYGFDRLRFVGQMPVGVKFRARVGARELVHKPNGGCLLKQQVQLELEDGRPTLVAEWLFYLDARAFGEE</sequence>
<proteinExistence type="predicted"/>
<feature type="domain" description="MaoC-like" evidence="1">
    <location>
        <begin position="20"/>
        <end position="115"/>
    </location>
</feature>
<dbReference type="EMBL" id="QJSA01000014">
    <property type="protein sequence ID" value="RHW20156.1"/>
    <property type="molecule type" value="Genomic_DNA"/>
</dbReference>
<dbReference type="Pfam" id="PF01575">
    <property type="entry name" value="MaoC_dehydratas"/>
    <property type="match status" value="1"/>
</dbReference>
<protein>
    <submittedName>
        <fullName evidence="2">Dehydratase</fullName>
    </submittedName>
</protein>
<dbReference type="Proteomes" id="UP000265745">
    <property type="component" value="Unassembled WGS sequence"/>
</dbReference>
<dbReference type="PANTHER" id="PTHR42993">
    <property type="entry name" value="MAOC-LIKE DEHYDRATASE DOMAIN-CONTAINING PROTEIN"/>
    <property type="match status" value="1"/>
</dbReference>
<accession>A0A396RVC9</accession>
<reference evidence="2 3" key="1">
    <citation type="submission" date="2018-06" db="EMBL/GenBank/DDBJ databases">
        <title>Pseudomonas jilinensis sp. nov., isolated from the production water of Jilin Oilfield in China.</title>
        <authorList>
            <person name="Wang J."/>
        </authorList>
    </citation>
    <scope>NUCLEOTIDE SEQUENCE [LARGE SCALE GENOMIC DNA]</scope>
    <source>
        <strain evidence="2 3">JS15-10A1</strain>
    </source>
</reference>
<dbReference type="Gene3D" id="3.10.129.10">
    <property type="entry name" value="Hotdog Thioesterase"/>
    <property type="match status" value="1"/>
</dbReference>
<evidence type="ECO:0000313" key="3">
    <source>
        <dbReference type="Proteomes" id="UP000265745"/>
    </source>
</evidence>
<evidence type="ECO:0000313" key="2">
    <source>
        <dbReference type="EMBL" id="RHW20156.1"/>
    </source>
</evidence>
<dbReference type="InterPro" id="IPR029069">
    <property type="entry name" value="HotDog_dom_sf"/>
</dbReference>
<name>A0A396RVC9_9PSED</name>
<keyword evidence="3" id="KW-1185">Reference proteome</keyword>
<gene>
    <name evidence="2" type="ORF">C2846_15125</name>
</gene>
<comment type="caution">
    <text evidence="2">The sequence shown here is derived from an EMBL/GenBank/DDBJ whole genome shotgun (WGS) entry which is preliminary data.</text>
</comment>
<dbReference type="AlphaFoldDB" id="A0A396RVC9"/>
<dbReference type="InterPro" id="IPR002539">
    <property type="entry name" value="MaoC-like_dom"/>
</dbReference>
<dbReference type="OrthoDB" id="9801735at2"/>
<evidence type="ECO:0000259" key="1">
    <source>
        <dbReference type="Pfam" id="PF01575"/>
    </source>
</evidence>
<dbReference type="RefSeq" id="WP_119701842.1">
    <property type="nucleotide sequence ID" value="NZ_QJSA01000014.1"/>
</dbReference>